<dbReference type="InterPro" id="IPR002861">
    <property type="entry name" value="Reeler_dom"/>
</dbReference>
<comment type="caution">
    <text evidence="2">The sequence shown here is derived from an EMBL/GenBank/DDBJ whole genome shotgun (WGS) entry which is preliminary data.</text>
</comment>
<evidence type="ECO:0000313" key="2">
    <source>
        <dbReference type="EMBL" id="KAJ3596814.1"/>
    </source>
</evidence>
<protein>
    <recommendedName>
        <fullName evidence="1">Reelin domain-containing protein</fullName>
    </recommendedName>
</protein>
<dbReference type="EMBL" id="JANIIK010000110">
    <property type="protein sequence ID" value="KAJ3596814.1"/>
    <property type="molecule type" value="Genomic_DNA"/>
</dbReference>
<dbReference type="InterPro" id="IPR042307">
    <property type="entry name" value="Reeler_sf"/>
</dbReference>
<reference evidence="2" key="1">
    <citation type="submission" date="2022-07" db="EMBL/GenBank/DDBJ databases">
        <title>Chromosome-level genome of Muraenolepis orangiensis.</title>
        <authorList>
            <person name="Kim J."/>
        </authorList>
    </citation>
    <scope>NUCLEOTIDE SEQUENCE</scope>
    <source>
        <strain evidence="2">KU_S4_2022</strain>
        <tissue evidence="2">Muscle</tissue>
    </source>
</reference>
<accession>A0A9Q0IFL2</accession>
<evidence type="ECO:0000259" key="1">
    <source>
        <dbReference type="PROSITE" id="PS51019"/>
    </source>
</evidence>
<dbReference type="OrthoDB" id="1924787at2759"/>
<dbReference type="PROSITE" id="PS51019">
    <property type="entry name" value="REELIN"/>
    <property type="match status" value="1"/>
</dbReference>
<name>A0A9Q0IFL2_9TELE</name>
<evidence type="ECO:0000313" key="3">
    <source>
        <dbReference type="Proteomes" id="UP001148018"/>
    </source>
</evidence>
<organism evidence="2 3">
    <name type="scientific">Muraenolepis orangiensis</name>
    <name type="common">Patagonian moray cod</name>
    <dbReference type="NCBI Taxonomy" id="630683"/>
    <lineage>
        <taxon>Eukaryota</taxon>
        <taxon>Metazoa</taxon>
        <taxon>Chordata</taxon>
        <taxon>Craniata</taxon>
        <taxon>Vertebrata</taxon>
        <taxon>Euteleostomi</taxon>
        <taxon>Actinopterygii</taxon>
        <taxon>Neopterygii</taxon>
        <taxon>Teleostei</taxon>
        <taxon>Neoteleostei</taxon>
        <taxon>Acanthomorphata</taxon>
        <taxon>Zeiogadaria</taxon>
        <taxon>Gadariae</taxon>
        <taxon>Gadiformes</taxon>
        <taxon>Muraenolepidoidei</taxon>
        <taxon>Muraenolepididae</taxon>
        <taxon>Muraenolepis</taxon>
    </lineage>
</organism>
<sequence length="120" mass="13066">MPERPFSGTQFVCSVVASHVSHQPSSSFSFMWIAPPPGTGCVNFLSLQFQFTALISSKALAPLVIKGASSGLFRGHSFRGRLASEVVWGFSSMVHNVLVRRTISEHKAVCLVQFVNIVPM</sequence>
<dbReference type="Proteomes" id="UP001148018">
    <property type="component" value="Unassembled WGS sequence"/>
</dbReference>
<dbReference type="Gene3D" id="2.60.40.4060">
    <property type="entry name" value="Reeler domain"/>
    <property type="match status" value="1"/>
</dbReference>
<proteinExistence type="predicted"/>
<feature type="domain" description="Reelin" evidence="1">
    <location>
        <begin position="1"/>
        <end position="81"/>
    </location>
</feature>
<keyword evidence="3" id="KW-1185">Reference proteome</keyword>
<gene>
    <name evidence="2" type="ORF">NHX12_003214</name>
</gene>
<dbReference type="AlphaFoldDB" id="A0A9Q0IFL2"/>